<keyword evidence="2" id="KW-1185">Reference proteome</keyword>
<dbReference type="InterPro" id="IPR016024">
    <property type="entry name" value="ARM-type_fold"/>
</dbReference>
<accession>A0A8B8AMP6</accession>
<dbReference type="Gene3D" id="3.40.50.10140">
    <property type="entry name" value="Toll/interleukin-1 receptor homology (TIR) domain"/>
    <property type="match status" value="1"/>
</dbReference>
<dbReference type="GO" id="GO:0007165">
    <property type="term" value="P:signal transduction"/>
    <property type="evidence" value="ECO:0007669"/>
    <property type="project" value="InterPro"/>
</dbReference>
<protein>
    <submittedName>
        <fullName evidence="3">Uncharacterized protein LOC111102782</fullName>
    </submittedName>
</protein>
<dbReference type="PANTHER" id="PTHR46270:SF2">
    <property type="entry name" value="TIR DOMAIN-CONTAINING PROTEIN"/>
    <property type="match status" value="1"/>
</dbReference>
<dbReference type="Gene3D" id="1.25.10.10">
    <property type="entry name" value="Leucine-rich Repeat Variant"/>
    <property type="match status" value="1"/>
</dbReference>
<dbReference type="Pfam" id="PF13676">
    <property type="entry name" value="TIR_2"/>
    <property type="match status" value="1"/>
</dbReference>
<dbReference type="SUPFAM" id="SSF48371">
    <property type="entry name" value="ARM repeat"/>
    <property type="match status" value="1"/>
</dbReference>
<dbReference type="GeneID" id="111102782"/>
<reference evidence="3" key="2">
    <citation type="submission" date="2025-08" db="UniProtKB">
        <authorList>
            <consortium name="RefSeq"/>
        </authorList>
    </citation>
    <scope>IDENTIFICATION</scope>
    <source>
        <tissue evidence="3">Whole sample</tissue>
    </source>
</reference>
<evidence type="ECO:0000313" key="2">
    <source>
        <dbReference type="Proteomes" id="UP000694844"/>
    </source>
</evidence>
<name>A0A8B8AMP6_CRAVI</name>
<proteinExistence type="predicted"/>
<dbReference type="AlphaFoldDB" id="A0A8B8AMP6"/>
<evidence type="ECO:0000259" key="1">
    <source>
        <dbReference type="Pfam" id="PF13676"/>
    </source>
</evidence>
<sequence length="583" mass="67228">MEELLPDEELCQRLTKEMLAIKCSAILEDAVESHIESIWKTIEMLKRQKERHTSIINSLVENNLKTLLEAVLCLLERDKERLVTLVGPSLQNVRHLLSVVWMGTDSSPLLCHQFVCSSTMVRQTSQLLEFLNDAPSSQSVLFVVKFILGCWHNCFRHVSLAARKHFEEFDLKTILQNTVRKFDEHQMILAKGIIVLSYLLTDEEKNDKILENKVLGFIVQILRQAVTSEDRVSRRHGMSVNEVLHGINNLSINDNNKEELVRSGALPIFVEIMRSRRDEDEVLQTLMVIWRISFLDQIFPSILSEPDLIHVVENLKFDKDDRIRHSATGALWEIKQRNRSSADLCGDDARRPHVMISYQWDSQPLMIKIRESLKKAGFKVWMDVENISGSTLEAMSLAVENAAVVLVCMSKKYKESPNCRSEAEYAYKLRKCVVPLRLEPGYVPNGWLGIIVGTRLYFDFTSERNYDHLVQSLVKELGSRGRLFDTVDGKEGSLKVQCKNVQESSRNNNKAFDLWTKEQIRAWLVDCNFGETNERLYDLDADILYELRFLQSTSPDSFFNILRSDLMLKGIDLLKFSRALRKV</sequence>
<dbReference type="SUPFAM" id="SSF52200">
    <property type="entry name" value="Toll/Interleukin receptor TIR domain"/>
    <property type="match status" value="1"/>
</dbReference>
<dbReference type="OrthoDB" id="2148946at2759"/>
<dbReference type="InterPro" id="IPR035897">
    <property type="entry name" value="Toll_tir_struct_dom_sf"/>
</dbReference>
<dbReference type="InterPro" id="IPR000225">
    <property type="entry name" value="Armadillo"/>
</dbReference>
<dbReference type="RefSeq" id="XP_022291359.1">
    <property type="nucleotide sequence ID" value="XM_022435651.1"/>
</dbReference>
<feature type="domain" description="TIR" evidence="1">
    <location>
        <begin position="354"/>
        <end position="469"/>
    </location>
</feature>
<dbReference type="InterPro" id="IPR011989">
    <property type="entry name" value="ARM-like"/>
</dbReference>
<evidence type="ECO:0000313" key="3">
    <source>
        <dbReference type="RefSeq" id="XP_022291359.1"/>
    </source>
</evidence>
<dbReference type="KEGG" id="cvn:111102782"/>
<dbReference type="SMART" id="SM00185">
    <property type="entry name" value="ARM"/>
    <property type="match status" value="1"/>
</dbReference>
<gene>
    <name evidence="3" type="primary">LOC111102782</name>
</gene>
<organism evidence="2 3">
    <name type="scientific">Crassostrea virginica</name>
    <name type="common">Eastern oyster</name>
    <dbReference type="NCBI Taxonomy" id="6565"/>
    <lineage>
        <taxon>Eukaryota</taxon>
        <taxon>Metazoa</taxon>
        <taxon>Spiralia</taxon>
        <taxon>Lophotrochozoa</taxon>
        <taxon>Mollusca</taxon>
        <taxon>Bivalvia</taxon>
        <taxon>Autobranchia</taxon>
        <taxon>Pteriomorphia</taxon>
        <taxon>Ostreida</taxon>
        <taxon>Ostreoidea</taxon>
        <taxon>Ostreidae</taxon>
        <taxon>Crassostrea</taxon>
    </lineage>
</organism>
<dbReference type="Proteomes" id="UP000694844">
    <property type="component" value="Chromosome 1"/>
</dbReference>
<dbReference type="InterPro" id="IPR000157">
    <property type="entry name" value="TIR_dom"/>
</dbReference>
<reference evidence="2" key="1">
    <citation type="submission" date="2024-06" db="UniProtKB">
        <authorList>
            <consortium name="RefSeq"/>
        </authorList>
    </citation>
    <scope>NUCLEOTIDE SEQUENCE [LARGE SCALE GENOMIC DNA]</scope>
</reference>
<dbReference type="PANTHER" id="PTHR46270">
    <property type="entry name" value="ARMADILLO-TYPE FOLD-RELATED"/>
    <property type="match status" value="1"/>
</dbReference>